<protein>
    <submittedName>
        <fullName evidence="2">Uncharacterized protein</fullName>
    </submittedName>
</protein>
<evidence type="ECO:0000313" key="2">
    <source>
        <dbReference type="EMBL" id="TKR68293.1"/>
    </source>
</evidence>
<evidence type="ECO:0000313" key="3">
    <source>
        <dbReference type="Proteomes" id="UP000298663"/>
    </source>
</evidence>
<reference evidence="2 3" key="2">
    <citation type="journal article" date="2019" name="G3 (Bethesda)">
        <title>Hybrid Assembly of the Genome of the Entomopathogenic Nematode Steinernema carpocapsae Identifies the X-Chromosome.</title>
        <authorList>
            <person name="Serra L."/>
            <person name="Macchietto M."/>
            <person name="Macias-Munoz A."/>
            <person name="McGill C.J."/>
            <person name="Rodriguez I.M."/>
            <person name="Rodriguez B."/>
            <person name="Murad R."/>
            <person name="Mortazavi A."/>
        </authorList>
    </citation>
    <scope>NUCLEOTIDE SEQUENCE [LARGE SCALE GENOMIC DNA]</scope>
    <source>
        <strain evidence="2 3">ALL</strain>
    </source>
</reference>
<organism evidence="2 3">
    <name type="scientific">Steinernema carpocapsae</name>
    <name type="common">Entomopathogenic nematode</name>
    <dbReference type="NCBI Taxonomy" id="34508"/>
    <lineage>
        <taxon>Eukaryota</taxon>
        <taxon>Metazoa</taxon>
        <taxon>Ecdysozoa</taxon>
        <taxon>Nematoda</taxon>
        <taxon>Chromadorea</taxon>
        <taxon>Rhabditida</taxon>
        <taxon>Tylenchina</taxon>
        <taxon>Panagrolaimomorpha</taxon>
        <taxon>Strongyloidoidea</taxon>
        <taxon>Steinernematidae</taxon>
        <taxon>Steinernema</taxon>
    </lineage>
</organism>
<feature type="region of interest" description="Disordered" evidence="1">
    <location>
        <begin position="70"/>
        <end position="124"/>
    </location>
</feature>
<accession>A0A4U5MH16</accession>
<name>A0A4U5MH16_STECR</name>
<dbReference type="AlphaFoldDB" id="A0A4U5MH16"/>
<reference evidence="2 3" key="1">
    <citation type="journal article" date="2015" name="Genome Biol.">
        <title>Comparative genomics of Steinernema reveals deeply conserved gene regulatory networks.</title>
        <authorList>
            <person name="Dillman A.R."/>
            <person name="Macchietto M."/>
            <person name="Porter C.F."/>
            <person name="Rogers A."/>
            <person name="Williams B."/>
            <person name="Antoshechkin I."/>
            <person name="Lee M.M."/>
            <person name="Goodwin Z."/>
            <person name="Lu X."/>
            <person name="Lewis E.E."/>
            <person name="Goodrich-Blair H."/>
            <person name="Stock S.P."/>
            <person name="Adams B.J."/>
            <person name="Sternberg P.W."/>
            <person name="Mortazavi A."/>
        </authorList>
    </citation>
    <scope>NUCLEOTIDE SEQUENCE [LARGE SCALE GENOMIC DNA]</scope>
    <source>
        <strain evidence="2 3">ALL</strain>
    </source>
</reference>
<evidence type="ECO:0000256" key="1">
    <source>
        <dbReference type="SAM" id="MobiDB-lite"/>
    </source>
</evidence>
<keyword evidence="3" id="KW-1185">Reference proteome</keyword>
<sequence length="124" mass="14216">MARKRTYAICSRSREVNLEEPRALRSAVSWLSPSCPLRPLSSFLIERFITNDWICVIYEIEHSCRVLSLNDSSEDSRPETLPRTHQTQQNLGICEAREYHRRKKLHPERSPGSLPGEPGGALTQ</sequence>
<proteinExistence type="predicted"/>
<dbReference type="Proteomes" id="UP000298663">
    <property type="component" value="Unassembled WGS sequence"/>
</dbReference>
<gene>
    <name evidence="2" type="ORF">L596_024293</name>
</gene>
<dbReference type="EMBL" id="AZBU02000008">
    <property type="protein sequence ID" value="TKR68293.1"/>
    <property type="molecule type" value="Genomic_DNA"/>
</dbReference>
<comment type="caution">
    <text evidence="2">The sequence shown here is derived from an EMBL/GenBank/DDBJ whole genome shotgun (WGS) entry which is preliminary data.</text>
</comment>